<reference evidence="1 2" key="1">
    <citation type="submission" date="2013-02" db="EMBL/GenBank/DDBJ databases">
        <title>A novel strain isolated from Lonar lake, Maharashtra, India.</title>
        <authorList>
            <person name="Singh A."/>
        </authorList>
    </citation>
    <scope>NUCLEOTIDE SEQUENCE [LARGE SCALE GENOMIC DNA]</scope>
    <source>
        <strain evidence="1 2">AK24</strain>
    </source>
</reference>
<name>R7ZXL0_9BACT</name>
<accession>R7ZXL0</accession>
<dbReference type="RefSeq" id="WP_010852852.1">
    <property type="nucleotide sequence ID" value="NZ_AQHR01000022.1"/>
</dbReference>
<gene>
    <name evidence="1" type="ORF">ADIS_0704</name>
</gene>
<sequence length="47" mass="4766">MATLGALAFILVASWQFGISGTEATFSANEVALEKAIAGSNQYGGVC</sequence>
<dbReference type="EMBL" id="AQHR01000022">
    <property type="protein sequence ID" value="EON78807.1"/>
    <property type="molecule type" value="Genomic_DNA"/>
</dbReference>
<dbReference type="OrthoDB" id="839869at2"/>
<evidence type="ECO:0000313" key="2">
    <source>
        <dbReference type="Proteomes" id="UP000013909"/>
    </source>
</evidence>
<comment type="caution">
    <text evidence="1">The sequence shown here is derived from an EMBL/GenBank/DDBJ whole genome shotgun (WGS) entry which is preliminary data.</text>
</comment>
<dbReference type="Proteomes" id="UP000013909">
    <property type="component" value="Unassembled WGS sequence"/>
</dbReference>
<protein>
    <submittedName>
        <fullName evidence="1">Uncharacterized protein</fullName>
    </submittedName>
</protein>
<keyword evidence="2" id="KW-1185">Reference proteome</keyword>
<proteinExistence type="predicted"/>
<organism evidence="1 2">
    <name type="scientific">Lunatimonas lonarensis</name>
    <dbReference type="NCBI Taxonomy" id="1232681"/>
    <lineage>
        <taxon>Bacteria</taxon>
        <taxon>Pseudomonadati</taxon>
        <taxon>Bacteroidota</taxon>
        <taxon>Cytophagia</taxon>
        <taxon>Cytophagales</taxon>
        <taxon>Cyclobacteriaceae</taxon>
    </lineage>
</organism>
<dbReference type="AlphaFoldDB" id="R7ZXL0"/>
<evidence type="ECO:0000313" key="1">
    <source>
        <dbReference type="EMBL" id="EON78807.1"/>
    </source>
</evidence>